<accession>A0A0M0JXD1</accession>
<dbReference type="EMBL" id="JWZX01002040">
    <property type="protein sequence ID" value="KOO31321.1"/>
    <property type="molecule type" value="Genomic_DNA"/>
</dbReference>
<sequence length="869" mass="98320">MARAAEALTIPMTVYVDDLAATGATAKGTTSRMAKFQDWAENVCGVQFKRIKDKSASQVQLFLGLWWDSFTGTRTLEERKLIQYMDMLLEFSVRKTLTLLERQQAAGRLRRAIMSMPPGASCLLANIFALMLGLTVAWQKRRTTRKERQDYRYFYDILSLNLGRGYFRTDHFKEGPTVYSDASRSKKYTGGGWCSSAGPYDWWRYGTAAAKKPIDFLEGDTVVHCIESQGPSWRQRWIPFGVDNQSFEKSAEKSWSRAERLNLLLKRLFVLQIKFDCLIRFFWLASEDNSMADPLSRENGLDAFLVEVQRRAFVVPPAVLQGMPDAGRVRTLDMSAPFSAADMAAIAALSRTRVDMAELSRQLPAIVCIQSRTRGWLVRYPLRACRLARANTCAIREQEHDDGFEPFRMCTYGPLARAYLRNLAFVPEKIPEKIPSKTPESIAARGGHKTVRRGRRGSGLKAAVFASMLGGGMAMPARDGYSAQQASVPYPRAILYDGLPAQYLPLMDELMGNRLAVKSMEKVVIAFEKYWKPLTVEFGWPEIIQTDDPERAGKLATFVLRMLENKKLVADSIQTYVWGLRWKMKLEHQADPVFGVMHWHDFMVSVRVRAHVPHEPRRALPMRLILAMLATVDMDVFWEVQFAFFLIILLGTFSRSECPCPKTFTGKDRWDPDKHWMVRDIAIQLVAGAYVLAIRFKAIKQDRRIERPEARGDHRLEAARGGAVKGGNDFSYIGDAPGHELSPFKWYAALMRFYTGPRAGDSPFFMAKDRTRPYTYSAAQKDLKVMLARVSPDDTDFGYHGVRVEGWNRASADNADLAEAHGGWKPGNASRYSRFNLGDVFNIFPKMVQAPEPVVPVVACWATAPPEGT</sequence>
<protein>
    <recommendedName>
        <fullName evidence="4">Reverse transcriptase domain-containing protein</fullName>
    </recommendedName>
</protein>
<proteinExistence type="predicted"/>
<feature type="transmembrane region" description="Helical" evidence="1">
    <location>
        <begin position="118"/>
        <end position="138"/>
    </location>
</feature>
<organism evidence="2 3">
    <name type="scientific">Chrysochromulina tobinii</name>
    <dbReference type="NCBI Taxonomy" id="1460289"/>
    <lineage>
        <taxon>Eukaryota</taxon>
        <taxon>Haptista</taxon>
        <taxon>Haptophyta</taxon>
        <taxon>Prymnesiophyceae</taxon>
        <taxon>Prymnesiales</taxon>
        <taxon>Chrysochromulinaceae</taxon>
        <taxon>Chrysochromulina</taxon>
    </lineage>
</organism>
<dbReference type="Proteomes" id="UP000037460">
    <property type="component" value="Unassembled WGS sequence"/>
</dbReference>
<reference evidence="3" key="1">
    <citation type="journal article" date="2015" name="PLoS Genet.">
        <title>Genome Sequence and Transcriptome Analyses of Chrysochromulina tobin: Metabolic Tools for Enhanced Algal Fitness in the Prominent Order Prymnesiales (Haptophyceae).</title>
        <authorList>
            <person name="Hovde B.T."/>
            <person name="Deodato C.R."/>
            <person name="Hunsperger H.M."/>
            <person name="Ryken S.A."/>
            <person name="Yost W."/>
            <person name="Jha R.K."/>
            <person name="Patterson J."/>
            <person name="Monnat R.J. Jr."/>
            <person name="Barlow S.B."/>
            <person name="Starkenburg S.R."/>
            <person name="Cattolico R.A."/>
        </authorList>
    </citation>
    <scope>NUCLEOTIDE SEQUENCE</scope>
    <source>
        <strain evidence="3">CCMP291</strain>
    </source>
</reference>
<dbReference type="AlphaFoldDB" id="A0A0M0JXD1"/>
<gene>
    <name evidence="2" type="ORF">Ctob_014644</name>
</gene>
<evidence type="ECO:0000313" key="2">
    <source>
        <dbReference type="EMBL" id="KOO31321.1"/>
    </source>
</evidence>
<dbReference type="PANTHER" id="PTHR33050">
    <property type="entry name" value="REVERSE TRANSCRIPTASE DOMAIN-CONTAINING PROTEIN"/>
    <property type="match status" value="1"/>
</dbReference>
<evidence type="ECO:0000256" key="1">
    <source>
        <dbReference type="SAM" id="Phobius"/>
    </source>
</evidence>
<keyword evidence="1" id="KW-1133">Transmembrane helix</keyword>
<keyword evidence="3" id="KW-1185">Reference proteome</keyword>
<evidence type="ECO:0000313" key="3">
    <source>
        <dbReference type="Proteomes" id="UP000037460"/>
    </source>
</evidence>
<dbReference type="PROSITE" id="PS50096">
    <property type="entry name" value="IQ"/>
    <property type="match status" value="1"/>
</dbReference>
<dbReference type="InterPro" id="IPR052055">
    <property type="entry name" value="Hepadnavirus_pol/RT"/>
</dbReference>
<evidence type="ECO:0008006" key="4">
    <source>
        <dbReference type="Google" id="ProtNLM"/>
    </source>
</evidence>
<name>A0A0M0JXD1_9EUKA</name>
<comment type="caution">
    <text evidence="2">The sequence shown here is derived from an EMBL/GenBank/DDBJ whole genome shotgun (WGS) entry which is preliminary data.</text>
</comment>
<keyword evidence="1" id="KW-0812">Transmembrane</keyword>
<dbReference type="PANTHER" id="PTHR33050:SF7">
    <property type="entry name" value="RIBONUCLEASE H"/>
    <property type="match status" value="1"/>
</dbReference>
<keyword evidence="1" id="KW-0472">Membrane</keyword>